<name>A0A392N546_9FABA</name>
<evidence type="ECO:0000256" key="1">
    <source>
        <dbReference type="SAM" id="MobiDB-lite"/>
    </source>
</evidence>
<sequence length="279" mass="31951">QPPQPLTLDELVMSSNIVNHVLEKMTFDSIQVDEYVNLVHRRDLRSLRSKRKPKSLKPLYNKPYTFIQNSIPNPELLKNQIYNDFRSLSSMEDDLLVFPSDVSAEVEAIKAKFGDAIESYGKMIQKKIEGKGMEVVRTIMKSVEEADTKLLTMKPHFEPEEQFVLRAFEKELAAGIQLFEEEMKAEDEKKLEKEQKRIEAEEAAKRQSDEMLEEGSDKGKGKAVMDSEPPEYVLKMQADIEAQKIRQDVMEVKVDTVVTNQKDIASKLDALVALMSKKP</sequence>
<feature type="region of interest" description="Disordered" evidence="1">
    <location>
        <begin position="184"/>
        <end position="229"/>
    </location>
</feature>
<dbReference type="AlphaFoldDB" id="A0A392N546"/>
<comment type="caution">
    <text evidence="2">The sequence shown here is derived from an EMBL/GenBank/DDBJ whole genome shotgun (WGS) entry which is preliminary data.</text>
</comment>
<protein>
    <submittedName>
        <fullName evidence="2">Uncharacterized protein</fullName>
    </submittedName>
</protein>
<feature type="non-terminal residue" evidence="2">
    <location>
        <position position="1"/>
    </location>
</feature>
<proteinExistence type="predicted"/>
<evidence type="ECO:0000313" key="2">
    <source>
        <dbReference type="EMBL" id="MCH94930.1"/>
    </source>
</evidence>
<dbReference type="EMBL" id="LXQA010028512">
    <property type="protein sequence ID" value="MCH94930.1"/>
    <property type="molecule type" value="Genomic_DNA"/>
</dbReference>
<keyword evidence="3" id="KW-1185">Reference proteome</keyword>
<evidence type="ECO:0000313" key="3">
    <source>
        <dbReference type="Proteomes" id="UP000265520"/>
    </source>
</evidence>
<feature type="compositionally biased region" description="Basic and acidic residues" evidence="1">
    <location>
        <begin position="186"/>
        <end position="225"/>
    </location>
</feature>
<reference evidence="2 3" key="1">
    <citation type="journal article" date="2018" name="Front. Plant Sci.">
        <title>Red Clover (Trifolium pratense) and Zigzag Clover (T. medium) - A Picture of Genomic Similarities and Differences.</title>
        <authorList>
            <person name="Dluhosova J."/>
            <person name="Istvanek J."/>
            <person name="Nedelnik J."/>
            <person name="Repkova J."/>
        </authorList>
    </citation>
    <scope>NUCLEOTIDE SEQUENCE [LARGE SCALE GENOMIC DNA]</scope>
    <source>
        <strain evidence="3">cv. 10/8</strain>
        <tissue evidence="2">Leaf</tissue>
    </source>
</reference>
<dbReference type="Proteomes" id="UP000265520">
    <property type="component" value="Unassembled WGS sequence"/>
</dbReference>
<gene>
    <name evidence="2" type="ORF">A2U01_0015901</name>
</gene>
<organism evidence="2 3">
    <name type="scientific">Trifolium medium</name>
    <dbReference type="NCBI Taxonomy" id="97028"/>
    <lineage>
        <taxon>Eukaryota</taxon>
        <taxon>Viridiplantae</taxon>
        <taxon>Streptophyta</taxon>
        <taxon>Embryophyta</taxon>
        <taxon>Tracheophyta</taxon>
        <taxon>Spermatophyta</taxon>
        <taxon>Magnoliopsida</taxon>
        <taxon>eudicotyledons</taxon>
        <taxon>Gunneridae</taxon>
        <taxon>Pentapetalae</taxon>
        <taxon>rosids</taxon>
        <taxon>fabids</taxon>
        <taxon>Fabales</taxon>
        <taxon>Fabaceae</taxon>
        <taxon>Papilionoideae</taxon>
        <taxon>50 kb inversion clade</taxon>
        <taxon>NPAAA clade</taxon>
        <taxon>Hologalegina</taxon>
        <taxon>IRL clade</taxon>
        <taxon>Trifolieae</taxon>
        <taxon>Trifolium</taxon>
    </lineage>
</organism>
<accession>A0A392N546</accession>